<evidence type="ECO:0000256" key="4">
    <source>
        <dbReference type="ARBA" id="ARBA00022723"/>
    </source>
</evidence>
<dbReference type="EMBL" id="CAJGYO010000009">
    <property type="protein sequence ID" value="CAD6252659.1"/>
    <property type="molecule type" value="Genomic_DNA"/>
</dbReference>
<evidence type="ECO:0000259" key="7">
    <source>
        <dbReference type="PROSITE" id="PS51795"/>
    </source>
</evidence>
<evidence type="ECO:0000256" key="2">
    <source>
        <dbReference type="ARBA" id="ARBA00009374"/>
    </source>
</evidence>
<organism evidence="8 9">
    <name type="scientific">Miscanthus lutarioriparius</name>
    <dbReference type="NCBI Taxonomy" id="422564"/>
    <lineage>
        <taxon>Eukaryota</taxon>
        <taxon>Viridiplantae</taxon>
        <taxon>Streptophyta</taxon>
        <taxon>Embryophyta</taxon>
        <taxon>Tracheophyta</taxon>
        <taxon>Spermatophyta</taxon>
        <taxon>Magnoliopsida</taxon>
        <taxon>Liliopsida</taxon>
        <taxon>Poales</taxon>
        <taxon>Poaceae</taxon>
        <taxon>PACMAD clade</taxon>
        <taxon>Panicoideae</taxon>
        <taxon>Andropogonodae</taxon>
        <taxon>Andropogoneae</taxon>
        <taxon>Saccharinae</taxon>
        <taxon>Miscanthus</taxon>
    </lineage>
</organism>
<dbReference type="GO" id="GO:0005737">
    <property type="term" value="C:cytoplasm"/>
    <property type="evidence" value="ECO:0007669"/>
    <property type="project" value="UniProtKB-SubCell"/>
</dbReference>
<dbReference type="PANTHER" id="PTHR33059">
    <property type="entry name" value="FCS-LIKE ZINC FINGER 5"/>
    <property type="match status" value="1"/>
</dbReference>
<dbReference type="OrthoDB" id="672403at2759"/>
<comment type="caution">
    <text evidence="8">The sequence shown here is derived from an EMBL/GenBank/DDBJ whole genome shotgun (WGS) entry which is preliminary data.</text>
</comment>
<proteinExistence type="inferred from homology"/>
<evidence type="ECO:0000256" key="5">
    <source>
        <dbReference type="PROSITE-ProRule" id="PRU01131"/>
    </source>
</evidence>
<dbReference type="PANTHER" id="PTHR33059:SF84">
    <property type="entry name" value="FCS-LIKE ZINC FINGER 15"/>
    <property type="match status" value="1"/>
</dbReference>
<evidence type="ECO:0000256" key="6">
    <source>
        <dbReference type="SAM" id="MobiDB-lite"/>
    </source>
</evidence>
<dbReference type="Proteomes" id="UP000604825">
    <property type="component" value="Unassembled WGS sequence"/>
</dbReference>
<dbReference type="Pfam" id="PF04570">
    <property type="entry name" value="zf-FLZ"/>
    <property type="match status" value="1"/>
</dbReference>
<dbReference type="InterPro" id="IPR007650">
    <property type="entry name" value="Zf-FLZ_dom"/>
</dbReference>
<accession>A0A811Q980</accession>
<evidence type="ECO:0000313" key="8">
    <source>
        <dbReference type="EMBL" id="CAD6252659.1"/>
    </source>
</evidence>
<gene>
    <name evidence="8" type="ORF">NCGR_LOCUS36307</name>
</gene>
<keyword evidence="4" id="KW-0479">Metal-binding</keyword>
<feature type="compositionally biased region" description="Polar residues" evidence="6">
    <location>
        <begin position="39"/>
        <end position="57"/>
    </location>
</feature>
<evidence type="ECO:0000256" key="3">
    <source>
        <dbReference type="ARBA" id="ARBA00022490"/>
    </source>
</evidence>
<evidence type="ECO:0000256" key="1">
    <source>
        <dbReference type="ARBA" id="ARBA00004496"/>
    </source>
</evidence>
<keyword evidence="9" id="KW-1185">Reference proteome</keyword>
<feature type="compositionally biased region" description="Low complexity" evidence="6">
    <location>
        <begin position="58"/>
        <end position="74"/>
    </location>
</feature>
<dbReference type="PROSITE" id="PS51795">
    <property type="entry name" value="ZF_FLZ"/>
    <property type="match status" value="1"/>
</dbReference>
<protein>
    <recommendedName>
        <fullName evidence="7">FLZ-type domain-containing protein</fullName>
    </recommendedName>
</protein>
<comment type="similarity">
    <text evidence="2">Belongs to the FLZ family.</text>
</comment>
<keyword evidence="3" id="KW-0963">Cytoplasm</keyword>
<sequence>MAANAGFGLLLDTAAAAAPQQQKKHLLRPAAAAARAPAQLTSKANGEATTKSDLNDGTSSSASFSRSSSSRALPTTTSASCSFLQRCFFCHRELADGTDIYIYRGERAFCSEECRNRHILAEVEVDDDDDCASVGVVAADCSSQLRHQAVASGFTF</sequence>
<dbReference type="AlphaFoldDB" id="A0A811Q980"/>
<reference evidence="8" key="1">
    <citation type="submission" date="2020-10" db="EMBL/GenBank/DDBJ databases">
        <authorList>
            <person name="Han B."/>
            <person name="Lu T."/>
            <person name="Zhao Q."/>
            <person name="Huang X."/>
            <person name="Zhao Y."/>
        </authorList>
    </citation>
    <scope>NUCLEOTIDE SEQUENCE</scope>
</reference>
<feature type="region of interest" description="Disordered" evidence="6">
    <location>
        <begin position="22"/>
        <end position="74"/>
    </location>
</feature>
<feature type="domain" description="FLZ-type" evidence="7">
    <location>
        <begin position="82"/>
        <end position="126"/>
    </location>
</feature>
<dbReference type="GO" id="GO:0046872">
    <property type="term" value="F:metal ion binding"/>
    <property type="evidence" value="ECO:0007669"/>
    <property type="project" value="UniProtKB-KW"/>
</dbReference>
<evidence type="ECO:0000313" key="9">
    <source>
        <dbReference type="Proteomes" id="UP000604825"/>
    </source>
</evidence>
<feature type="zinc finger region" description="FLZ-type" evidence="5">
    <location>
        <begin position="82"/>
        <end position="126"/>
    </location>
</feature>
<name>A0A811Q980_9POAL</name>
<comment type="subcellular location">
    <subcellularLocation>
        <location evidence="1">Cytoplasm</location>
    </subcellularLocation>
</comment>
<feature type="compositionally biased region" description="Low complexity" evidence="6">
    <location>
        <begin position="28"/>
        <end position="38"/>
    </location>
</feature>